<sequence length="78" mass="8444">MSGGDAVTQEPGAGKLAVLRYNTPDFTVLEPGDHVICAVSFRRIPLEALLYWSAEAQEAYAGAIEASAAAARRRPRRR</sequence>
<evidence type="ECO:0000313" key="1">
    <source>
        <dbReference type="EMBL" id="MCI0756729.1"/>
    </source>
</evidence>
<proteinExistence type="predicted"/>
<evidence type="ECO:0000313" key="2">
    <source>
        <dbReference type="Proteomes" id="UP001201985"/>
    </source>
</evidence>
<dbReference type="RefSeq" id="WP_120007130.1">
    <property type="nucleotide sequence ID" value="NZ_JALBUU010000125.1"/>
</dbReference>
<dbReference type="EMBL" id="JALBUU010000125">
    <property type="protein sequence ID" value="MCI0756729.1"/>
    <property type="molecule type" value="Genomic_DNA"/>
</dbReference>
<keyword evidence="2" id="KW-1185">Reference proteome</keyword>
<reference evidence="1 2" key="1">
    <citation type="submission" date="2022-03" db="EMBL/GenBank/DDBJ databases">
        <title>Complete genome analysis of Roseomonas KG 17.1 : a prolific producer of plant growth promoters.</title>
        <authorList>
            <person name="Saadouli I."/>
            <person name="Najjari A."/>
            <person name="Mosbah A."/>
            <person name="Ouzari H.I."/>
        </authorList>
    </citation>
    <scope>NUCLEOTIDE SEQUENCE [LARGE SCALE GENOMIC DNA]</scope>
    <source>
        <strain evidence="1 2">KG17-1</strain>
    </source>
</reference>
<gene>
    <name evidence="1" type="ORF">MON41_24130</name>
</gene>
<dbReference type="InterPro" id="IPR018661">
    <property type="entry name" value="DUF2093"/>
</dbReference>
<protein>
    <submittedName>
        <fullName evidence="1">DUF2093 domain-containing protein</fullName>
    </submittedName>
</protein>
<comment type="caution">
    <text evidence="1">The sequence shown here is derived from an EMBL/GenBank/DDBJ whole genome shotgun (WGS) entry which is preliminary data.</text>
</comment>
<dbReference type="Proteomes" id="UP001201985">
    <property type="component" value="Unassembled WGS sequence"/>
</dbReference>
<organism evidence="1 2">
    <name type="scientific">Teichococcus vastitatis</name>
    <dbReference type="NCBI Taxonomy" id="2307076"/>
    <lineage>
        <taxon>Bacteria</taxon>
        <taxon>Pseudomonadati</taxon>
        <taxon>Pseudomonadota</taxon>
        <taxon>Alphaproteobacteria</taxon>
        <taxon>Acetobacterales</taxon>
        <taxon>Roseomonadaceae</taxon>
        <taxon>Roseomonas</taxon>
    </lineage>
</organism>
<name>A0ABS9WDJ3_9PROT</name>
<dbReference type="Pfam" id="PF09866">
    <property type="entry name" value="DUF2093"/>
    <property type="match status" value="1"/>
</dbReference>
<accession>A0ABS9WDJ3</accession>